<feature type="region of interest" description="Disordered" evidence="6">
    <location>
        <begin position="531"/>
        <end position="593"/>
    </location>
</feature>
<feature type="chain" id="PRO_5003381774" description="SUN domain-containing protein" evidence="7">
    <location>
        <begin position="23"/>
        <end position="991"/>
    </location>
</feature>
<dbReference type="GO" id="GO:0012505">
    <property type="term" value="C:endomembrane system"/>
    <property type="evidence" value="ECO:0007669"/>
    <property type="project" value="UniProtKB-SubCell"/>
</dbReference>
<feature type="compositionally biased region" description="Low complexity" evidence="6">
    <location>
        <begin position="542"/>
        <end position="569"/>
    </location>
</feature>
<feature type="compositionally biased region" description="Basic and acidic residues" evidence="6">
    <location>
        <begin position="481"/>
        <end position="490"/>
    </location>
</feature>
<feature type="coiled-coil region" evidence="5">
    <location>
        <begin position="646"/>
        <end position="673"/>
    </location>
</feature>
<sequence>MVSFTLLPSTLIALLLALPAFSAPTTPNDPFHAIAILAPRQPEPPVCCLKPLQTLEPVEDDVLLSFEEWKTKQFQMQQAQARADTANRSAAHSSAHSAARADAQRRGEKAPSDDGAAVLASSSSPSSSGATVPEHGQASYHPDDLLPPHFRVPLTDRFNYANLDCSARVHTAHRSAKSPSSILSSKKDRYMLSPCAASARKKEKQFVVVELCEDIRIDTVQLANFEFFSGVFKDFSVSVAKTYTTNDDGWTLAGTYKAKNVRGVQSFHPPTSLRDFYRYIRIDFHSHYSNEYYCPVSLLRVYGLTHLEEWKWDRWEAESRAKLEESILASTPVEVVEAPVPTEKPTMDTPEPVTSVPIHTIVHPSPSTQVEREELDNFMDTLESREVAQGDSVKPEPPSAPHASDDGIAYDGGKQHSHSHSHSSTSSVARKINSSTTNIVGHGKPSTASPVATDSADVPPLPETSVLASLNADIQQVHASHGHETAEHRPSSSSSLPSPDSIANTLTHASVILSSVSSSSITSVEISPPLATQSLDGGGSSSGVRVVSSGSGAIHDNTSSSPHTSISSSVPPPPSSHVLPPISPPPMTTGGGESIYRTIMNRLTALEANHTLYALYVEEQTTGVREMLRRLGEDVGRLEGLGKMQAQMYQRTVHEWERQRRRLEIEHGELMSRVNYLADEVILEKRLGIAQLCLLLAVLIFMGLTRGSRGEPFILDHGPALLNRSVREWGRGKFALNLGGFKSRSPTPRGPEPGRVKREEATASMSTAKLGDVLVDKGSTPKGRKRSRTPSSLHTPTRLHHHRPWTPTGGGGGTHTHIRPRITRTNSHGASSLGIVGGPGGSGGLGHVAPRSAKRWARTAHLHEVKMDRDKGKNAEGVGRYVGENVREDGGMGGVFLGAGGTENQPHPHHHHHQVKKVELGLDTGKMVRGKAKPPRIVTEDLRRPLSPVDLTRRRVVETGARAGVEEGMGDDGWVDTDMEGSDMDLGGVGG</sequence>
<dbReference type="PANTHER" id="PTHR12953:SF0">
    <property type="entry name" value="SUN DOMAIN-CONTAINING OSSIFICATION FACTOR"/>
    <property type="match status" value="1"/>
</dbReference>
<keyword evidence="3" id="KW-1133">Transmembrane helix</keyword>
<evidence type="ECO:0000256" key="5">
    <source>
        <dbReference type="SAM" id="Coils"/>
    </source>
</evidence>
<accession>F8P0H5</accession>
<dbReference type="HOGENOM" id="CLU_011244_0_0_1"/>
<feature type="compositionally biased region" description="Low complexity" evidence="6">
    <location>
        <begin position="491"/>
        <end position="501"/>
    </location>
</feature>
<feature type="compositionally biased region" description="Pro residues" evidence="6">
    <location>
        <begin position="570"/>
        <end position="587"/>
    </location>
</feature>
<feature type="region of interest" description="Disordered" evidence="6">
    <location>
        <begin position="77"/>
        <end position="145"/>
    </location>
</feature>
<evidence type="ECO:0000256" key="3">
    <source>
        <dbReference type="ARBA" id="ARBA00022989"/>
    </source>
</evidence>
<keyword evidence="4" id="KW-0472">Membrane</keyword>
<evidence type="ECO:0000259" key="8">
    <source>
        <dbReference type="PROSITE" id="PS51469"/>
    </source>
</evidence>
<dbReference type="RefSeq" id="XP_007319292.1">
    <property type="nucleotide sequence ID" value="XM_007319230.1"/>
</dbReference>
<dbReference type="AlphaFoldDB" id="F8P0H5"/>
<dbReference type="GO" id="GO:0016020">
    <property type="term" value="C:membrane"/>
    <property type="evidence" value="ECO:0007669"/>
    <property type="project" value="InterPro"/>
</dbReference>
<dbReference type="Proteomes" id="UP000008064">
    <property type="component" value="Unassembled WGS sequence"/>
</dbReference>
<feature type="signal peptide" evidence="7">
    <location>
        <begin position="1"/>
        <end position="22"/>
    </location>
</feature>
<dbReference type="GeneID" id="18816590"/>
<gene>
    <name evidence="9" type="ORF">SERLADRAFT_449900</name>
</gene>
<feature type="region of interest" description="Disordered" evidence="6">
    <location>
        <begin position="740"/>
        <end position="820"/>
    </location>
</feature>
<evidence type="ECO:0000256" key="4">
    <source>
        <dbReference type="ARBA" id="ARBA00023136"/>
    </source>
</evidence>
<evidence type="ECO:0000313" key="9">
    <source>
        <dbReference type="EMBL" id="EGO23530.1"/>
    </source>
</evidence>
<feature type="region of interest" description="Disordered" evidence="6">
    <location>
        <begin position="342"/>
        <end position="372"/>
    </location>
</feature>
<feature type="compositionally biased region" description="Acidic residues" evidence="6">
    <location>
        <begin position="968"/>
        <end position="983"/>
    </location>
</feature>
<evidence type="ECO:0000256" key="7">
    <source>
        <dbReference type="SAM" id="SignalP"/>
    </source>
</evidence>
<evidence type="ECO:0000256" key="1">
    <source>
        <dbReference type="ARBA" id="ARBA00004308"/>
    </source>
</evidence>
<evidence type="ECO:0000256" key="2">
    <source>
        <dbReference type="ARBA" id="ARBA00022692"/>
    </source>
</evidence>
<dbReference type="EMBL" id="GL945435">
    <property type="protein sequence ID" value="EGO23530.1"/>
    <property type="molecule type" value="Genomic_DNA"/>
</dbReference>
<dbReference type="InterPro" id="IPR045120">
    <property type="entry name" value="Suco/Slp1-like"/>
</dbReference>
<dbReference type="GO" id="GO:0034975">
    <property type="term" value="P:protein folding in endoplasmic reticulum"/>
    <property type="evidence" value="ECO:0007669"/>
    <property type="project" value="TreeGrafter"/>
</dbReference>
<dbReference type="KEGG" id="sla:SERLADRAFT_449900"/>
<dbReference type="GO" id="GO:0005737">
    <property type="term" value="C:cytoplasm"/>
    <property type="evidence" value="ECO:0007669"/>
    <property type="project" value="TreeGrafter"/>
</dbReference>
<feature type="region of interest" description="Disordered" evidence="6">
    <location>
        <begin position="966"/>
        <end position="991"/>
    </location>
</feature>
<evidence type="ECO:0000256" key="6">
    <source>
        <dbReference type="SAM" id="MobiDB-lite"/>
    </source>
</evidence>
<keyword evidence="5" id="KW-0175">Coiled coil</keyword>
<dbReference type="Gene3D" id="2.60.120.260">
    <property type="entry name" value="Galactose-binding domain-like"/>
    <property type="match status" value="1"/>
</dbReference>
<protein>
    <recommendedName>
        <fullName evidence="8">SUN domain-containing protein</fullName>
    </recommendedName>
</protein>
<dbReference type="Pfam" id="PF07738">
    <property type="entry name" value="Sad1_UNC"/>
    <property type="match status" value="1"/>
</dbReference>
<name>F8P0H5_SERL9</name>
<reference evidence="9" key="1">
    <citation type="submission" date="2011-04" db="EMBL/GenBank/DDBJ databases">
        <title>Evolution of plant cell wall degrading machinery underlies the functional diversity of forest fungi.</title>
        <authorList>
            <consortium name="US DOE Joint Genome Institute (JGI-PGF)"/>
            <person name="Eastwood D.C."/>
            <person name="Floudas D."/>
            <person name="Binder M."/>
            <person name="Majcherczyk A."/>
            <person name="Schneider P."/>
            <person name="Aerts A."/>
            <person name="Asiegbu F.O."/>
            <person name="Baker S.E."/>
            <person name="Barry K."/>
            <person name="Bendiksby M."/>
            <person name="Blumentritt M."/>
            <person name="Coutinho P.M."/>
            <person name="Cullen D."/>
            <person name="Cullen D."/>
            <person name="Gathman A."/>
            <person name="Goodell B."/>
            <person name="Henrissat B."/>
            <person name="Ihrmark K."/>
            <person name="Kauserud H."/>
            <person name="Kohler A."/>
            <person name="LaButti K."/>
            <person name="Lapidus A."/>
            <person name="Lavin J.L."/>
            <person name="Lee Y.-H."/>
            <person name="Lindquist E."/>
            <person name="Lilly W."/>
            <person name="Lucas S."/>
            <person name="Morin E."/>
            <person name="Murat C."/>
            <person name="Oguiza J.A."/>
            <person name="Park J."/>
            <person name="Pisabarro A.G."/>
            <person name="Riley R."/>
            <person name="Rosling A."/>
            <person name="Salamov A."/>
            <person name="Schmidt O."/>
            <person name="Schmutz J."/>
            <person name="Skrede I."/>
            <person name="Stenlid J."/>
            <person name="Wiebenga A."/>
            <person name="Xie X."/>
            <person name="Kues U."/>
            <person name="Hibbett D.S."/>
            <person name="Hoffmeister D."/>
            <person name="Hogberg N."/>
            <person name="Martin F."/>
            <person name="Grigoriev I.V."/>
            <person name="Watkinson S.C."/>
        </authorList>
    </citation>
    <scope>NUCLEOTIDE SEQUENCE</scope>
    <source>
        <strain evidence="9">S7.9</strain>
    </source>
</reference>
<dbReference type="OrthoDB" id="266334at2759"/>
<organism>
    <name type="scientific">Serpula lacrymans var. lacrymans (strain S7.9)</name>
    <name type="common">Dry rot fungus</name>
    <dbReference type="NCBI Taxonomy" id="578457"/>
    <lineage>
        <taxon>Eukaryota</taxon>
        <taxon>Fungi</taxon>
        <taxon>Dikarya</taxon>
        <taxon>Basidiomycota</taxon>
        <taxon>Agaricomycotina</taxon>
        <taxon>Agaricomycetes</taxon>
        <taxon>Agaricomycetidae</taxon>
        <taxon>Boletales</taxon>
        <taxon>Coniophorineae</taxon>
        <taxon>Serpulaceae</taxon>
        <taxon>Serpula</taxon>
    </lineage>
</organism>
<dbReference type="PROSITE" id="PS51469">
    <property type="entry name" value="SUN"/>
    <property type="match status" value="1"/>
</dbReference>
<feature type="region of interest" description="Disordered" evidence="6">
    <location>
        <begin position="386"/>
        <end position="463"/>
    </location>
</feature>
<comment type="subcellular location">
    <subcellularLocation>
        <location evidence="1">Endomembrane system</location>
    </subcellularLocation>
</comment>
<dbReference type="PANTHER" id="PTHR12953">
    <property type="entry name" value="MEMBRANE PROTEIN CH1 RELATED"/>
    <property type="match status" value="1"/>
</dbReference>
<dbReference type="InterPro" id="IPR012919">
    <property type="entry name" value="SUN_dom"/>
</dbReference>
<feature type="domain" description="SUN" evidence="8">
    <location>
        <begin position="137"/>
        <end position="306"/>
    </location>
</feature>
<feature type="region of interest" description="Disordered" evidence="6">
    <location>
        <begin position="477"/>
        <end position="502"/>
    </location>
</feature>
<keyword evidence="7" id="KW-0732">Signal</keyword>
<feature type="compositionally biased region" description="Low complexity" evidence="6">
    <location>
        <begin position="86"/>
        <end position="101"/>
    </location>
</feature>
<keyword evidence="2" id="KW-0812">Transmembrane</keyword>
<feature type="compositionally biased region" description="Basic and acidic residues" evidence="6">
    <location>
        <begin position="102"/>
        <end position="112"/>
    </location>
</feature>
<proteinExistence type="predicted"/>
<feature type="compositionally biased region" description="Basic and acidic residues" evidence="6">
    <location>
        <begin position="752"/>
        <end position="761"/>
    </location>
</feature>